<keyword evidence="2" id="KW-1185">Reference proteome</keyword>
<proteinExistence type="predicted"/>
<evidence type="ECO:0000313" key="1">
    <source>
        <dbReference type="EMBL" id="CAG8521563.1"/>
    </source>
</evidence>
<comment type="caution">
    <text evidence="1">The sequence shown here is derived from an EMBL/GenBank/DDBJ whole genome shotgun (WGS) entry which is preliminary data.</text>
</comment>
<dbReference type="AlphaFoldDB" id="A0A9N9AA58"/>
<organism evidence="1 2">
    <name type="scientific">Paraglomus occultum</name>
    <dbReference type="NCBI Taxonomy" id="144539"/>
    <lineage>
        <taxon>Eukaryota</taxon>
        <taxon>Fungi</taxon>
        <taxon>Fungi incertae sedis</taxon>
        <taxon>Mucoromycota</taxon>
        <taxon>Glomeromycotina</taxon>
        <taxon>Glomeromycetes</taxon>
        <taxon>Paraglomerales</taxon>
        <taxon>Paraglomeraceae</taxon>
        <taxon>Paraglomus</taxon>
    </lineage>
</organism>
<dbReference type="EMBL" id="CAJVPJ010000407">
    <property type="protein sequence ID" value="CAG8521563.1"/>
    <property type="molecule type" value="Genomic_DNA"/>
</dbReference>
<sequence length="163" mass="17821">MTTTGAQLLTGSVALPVGDTWYLCSLQPTNRIAYVVTYTTVPTTSTTGFGTIVPFVKISPNLTASSTGLISAVLSRAELTKYVNGQFNEYIALYSCCCDVRVIVCAIGSDKPPMVTMDTYCLTVRNPNAFTSYANIEISFDRQVELDHLEINFIIVKILRKAN</sequence>
<gene>
    <name evidence="1" type="ORF">POCULU_LOCUS3599</name>
</gene>
<protein>
    <submittedName>
        <fullName evidence="1">4089_t:CDS:1</fullName>
    </submittedName>
</protein>
<dbReference type="OrthoDB" id="10476550at2759"/>
<reference evidence="1" key="1">
    <citation type="submission" date="2021-06" db="EMBL/GenBank/DDBJ databases">
        <authorList>
            <person name="Kallberg Y."/>
            <person name="Tangrot J."/>
            <person name="Rosling A."/>
        </authorList>
    </citation>
    <scope>NUCLEOTIDE SEQUENCE</scope>
    <source>
        <strain evidence="1">IA702</strain>
    </source>
</reference>
<evidence type="ECO:0000313" key="2">
    <source>
        <dbReference type="Proteomes" id="UP000789572"/>
    </source>
</evidence>
<name>A0A9N9AA58_9GLOM</name>
<dbReference type="Proteomes" id="UP000789572">
    <property type="component" value="Unassembled WGS sequence"/>
</dbReference>
<accession>A0A9N9AA58</accession>